<dbReference type="EMBL" id="SMFP01000003">
    <property type="protein sequence ID" value="TDE39872.1"/>
    <property type="molecule type" value="Genomic_DNA"/>
</dbReference>
<proteinExistence type="predicted"/>
<name>A0A4R5EY63_9RHOB</name>
<dbReference type="AlphaFoldDB" id="A0A4R5EY63"/>
<evidence type="ECO:0000313" key="1">
    <source>
        <dbReference type="EMBL" id="TDE39872.1"/>
    </source>
</evidence>
<comment type="caution">
    <text evidence="1">The sequence shown here is derived from an EMBL/GenBank/DDBJ whole genome shotgun (WGS) entry which is preliminary data.</text>
</comment>
<gene>
    <name evidence="1" type="ORF">E1B25_07155</name>
</gene>
<dbReference type="Proteomes" id="UP000294662">
    <property type="component" value="Unassembled WGS sequence"/>
</dbReference>
<accession>A0A4R5EY63</accession>
<organism evidence="1 2">
    <name type="scientific">Antarcticimicrobium sediminis</name>
    <dbReference type="NCBI Taxonomy" id="2546227"/>
    <lineage>
        <taxon>Bacteria</taxon>
        <taxon>Pseudomonadati</taxon>
        <taxon>Pseudomonadota</taxon>
        <taxon>Alphaproteobacteria</taxon>
        <taxon>Rhodobacterales</taxon>
        <taxon>Paracoccaceae</taxon>
        <taxon>Antarcticimicrobium</taxon>
    </lineage>
</organism>
<evidence type="ECO:0000313" key="2">
    <source>
        <dbReference type="Proteomes" id="UP000294662"/>
    </source>
</evidence>
<protein>
    <recommendedName>
        <fullName evidence="3">DUF1127 domain-containing protein</fullName>
    </recommendedName>
</protein>
<sequence>MTTHSHAGISILRPFVAFGHGLMNWMERIAVANSRIEEIQKLQALSDEELAKRGIEREKIVHHVFADRIGF</sequence>
<evidence type="ECO:0008006" key="3">
    <source>
        <dbReference type="Google" id="ProtNLM"/>
    </source>
</evidence>
<reference evidence="1 2" key="1">
    <citation type="submission" date="2019-03" db="EMBL/GenBank/DDBJ databases">
        <authorList>
            <person name="Zhang S."/>
        </authorList>
    </citation>
    <scope>NUCLEOTIDE SEQUENCE [LARGE SCALE GENOMIC DNA]</scope>
    <source>
        <strain evidence="1 2">S4J41</strain>
    </source>
</reference>
<dbReference type="OrthoDB" id="7867799at2"/>
<keyword evidence="2" id="KW-1185">Reference proteome</keyword>